<evidence type="ECO:0000256" key="4">
    <source>
        <dbReference type="ARBA" id="ARBA00023235"/>
    </source>
</evidence>
<accession>A0A6I4IWD0</accession>
<evidence type="ECO:0000256" key="3">
    <source>
        <dbReference type="ARBA" id="ARBA00022842"/>
    </source>
</evidence>
<dbReference type="SFLD" id="SFLDF00010">
    <property type="entry name" value="dipeptide_epimerase"/>
    <property type="match status" value="1"/>
</dbReference>
<dbReference type="Gene3D" id="3.30.390.10">
    <property type="entry name" value="Enolase-like, N-terminal domain"/>
    <property type="match status" value="1"/>
</dbReference>
<dbReference type="Proteomes" id="UP000441389">
    <property type="component" value="Unassembled WGS sequence"/>
</dbReference>
<dbReference type="RefSeq" id="WP_157025069.1">
    <property type="nucleotide sequence ID" value="NZ_WQMS01000001.1"/>
</dbReference>
<dbReference type="InterPro" id="IPR029017">
    <property type="entry name" value="Enolase-like_N"/>
</dbReference>
<dbReference type="Gene3D" id="3.20.20.120">
    <property type="entry name" value="Enolase-like C-terminal domain"/>
    <property type="match status" value="1"/>
</dbReference>
<dbReference type="SFLD" id="SFLDS00001">
    <property type="entry name" value="Enolase"/>
    <property type="match status" value="1"/>
</dbReference>
<feature type="active site" description="Proton acceptor; specific for (R)-substrate epimerization" evidence="5">
    <location>
        <position position="150"/>
    </location>
</feature>
<protein>
    <recommendedName>
        <fullName evidence="7">Dipeptide epimerase</fullName>
        <ecNumber evidence="7">5.1.1.-</ecNumber>
    </recommendedName>
</protein>
<evidence type="ECO:0000259" key="8">
    <source>
        <dbReference type="SMART" id="SM00922"/>
    </source>
</evidence>
<dbReference type="InterPro" id="IPR036849">
    <property type="entry name" value="Enolase-like_C_sf"/>
</dbReference>
<dbReference type="PANTHER" id="PTHR48080">
    <property type="entry name" value="D-GALACTONATE DEHYDRATASE-RELATED"/>
    <property type="match status" value="1"/>
</dbReference>
<evidence type="ECO:0000313" key="10">
    <source>
        <dbReference type="Proteomes" id="UP000441389"/>
    </source>
</evidence>
<dbReference type="EMBL" id="WQMS01000001">
    <property type="protein sequence ID" value="MVO76465.1"/>
    <property type="molecule type" value="Genomic_DNA"/>
</dbReference>
<dbReference type="SFLD" id="SFLDG00180">
    <property type="entry name" value="muconate_cycloisomerase"/>
    <property type="match status" value="1"/>
</dbReference>
<dbReference type="Pfam" id="PF13378">
    <property type="entry name" value="MR_MLE_C"/>
    <property type="match status" value="1"/>
</dbReference>
<evidence type="ECO:0000256" key="2">
    <source>
        <dbReference type="ARBA" id="ARBA00022723"/>
    </source>
</evidence>
<evidence type="ECO:0000256" key="5">
    <source>
        <dbReference type="PIRSR" id="PIRSR634603-1"/>
    </source>
</evidence>
<dbReference type="EC" id="5.1.1.-" evidence="7"/>
<gene>
    <name evidence="9" type="ORF">GON01_00725</name>
</gene>
<comment type="caution">
    <text evidence="9">The sequence shown here is derived from an EMBL/GenBank/DDBJ whole genome shotgun (WGS) entry which is preliminary data.</text>
</comment>
<dbReference type="PANTHER" id="PTHR48080:SF3">
    <property type="entry name" value="ENOLASE SUPERFAMILY MEMBER DDB_G0284701"/>
    <property type="match status" value="1"/>
</dbReference>
<keyword evidence="2 6" id="KW-0479">Metal-binding</keyword>
<comment type="similarity">
    <text evidence="1 7">Belongs to the mandelate racemase/muconate lactonizing enzyme family.</text>
</comment>
<feature type="active site" description="Proton acceptor; specific for (S)-substrate epimerization" evidence="5">
    <location>
        <position position="246"/>
    </location>
</feature>
<reference evidence="9 10" key="1">
    <citation type="submission" date="2019-12" db="EMBL/GenBank/DDBJ databases">
        <authorList>
            <person name="Huq M.A."/>
        </authorList>
    </citation>
    <scope>NUCLEOTIDE SEQUENCE [LARGE SCALE GENOMIC DNA]</scope>
    <source>
        <strain evidence="9 10">MAH-20</strain>
    </source>
</reference>
<dbReference type="Pfam" id="PF02746">
    <property type="entry name" value="MR_MLE_N"/>
    <property type="match status" value="1"/>
</dbReference>
<feature type="binding site" evidence="6">
    <location>
        <position position="224"/>
    </location>
    <ligand>
        <name>Mg(2+)</name>
        <dbReference type="ChEBI" id="CHEBI:18420"/>
    </ligand>
</feature>
<keyword evidence="3 6" id="KW-0460">Magnesium</keyword>
<dbReference type="InterPro" id="IPR029065">
    <property type="entry name" value="Enolase_C-like"/>
</dbReference>
<dbReference type="InterPro" id="IPR013342">
    <property type="entry name" value="Mandelate_racemase_C"/>
</dbReference>
<evidence type="ECO:0000256" key="6">
    <source>
        <dbReference type="PIRSR" id="PIRSR634603-3"/>
    </source>
</evidence>
<evidence type="ECO:0000256" key="7">
    <source>
        <dbReference type="RuleBase" id="RU366006"/>
    </source>
</evidence>
<dbReference type="InterPro" id="IPR034593">
    <property type="entry name" value="DgoD-like"/>
</dbReference>
<keyword evidence="4 7" id="KW-0413">Isomerase</keyword>
<feature type="binding site" evidence="6">
    <location>
        <position position="201"/>
    </location>
    <ligand>
        <name>Mg(2+)</name>
        <dbReference type="ChEBI" id="CHEBI:18420"/>
    </ligand>
</feature>
<comment type="cofactor">
    <cofactor evidence="6 7">
        <name>Mg(2+)</name>
        <dbReference type="ChEBI" id="CHEBI:18420"/>
    </cofactor>
    <text evidence="6 7">Binds 1 Mg(2+) ion per subunit.</text>
</comment>
<feature type="binding site" evidence="6">
    <location>
        <position position="175"/>
    </location>
    <ligand>
        <name>Mg(2+)</name>
        <dbReference type="ChEBI" id="CHEBI:18420"/>
    </ligand>
</feature>
<dbReference type="NCBIfam" id="NF042940">
    <property type="entry name" value="racemase_DgcA"/>
    <property type="match status" value="1"/>
</dbReference>
<dbReference type="SMART" id="SM00922">
    <property type="entry name" value="MR_MLE"/>
    <property type="match status" value="1"/>
</dbReference>
<dbReference type="InterPro" id="IPR034603">
    <property type="entry name" value="Dipeptide_epimerase"/>
</dbReference>
<evidence type="ECO:0000256" key="1">
    <source>
        <dbReference type="ARBA" id="ARBA00008031"/>
    </source>
</evidence>
<sequence>MRRTLNARHDRFALTQPFRISRGVKTVADVVTVTIGEGDAVGRGEGVPYARYGESIDSALAQVEAARDLIERGGGRRELLAELPAGAARNAIDCALWDLEARRSGVSVAATIGAPEPARLASALTIVIDAPDAMARAAAAVARAPLLKVKVNADDPAAQIRAVRDAAPEAALIVDPNESWDQPLVEAMQPVLEAARVALLEQPIPADADDWLQGFEPVVPICADEAVHVAADLERVARRYQVVNVKLDKSGGLTAALELADAARAAALGLMTGCMVSSSLSIAPALHIARMSDFVDLDGPVWLKQDYPGGVRDEWGLLVPPEKGFWGTV</sequence>
<keyword evidence="10" id="KW-1185">Reference proteome</keyword>
<dbReference type="CDD" id="cd03319">
    <property type="entry name" value="L-Ala-DL-Glu_epimerase"/>
    <property type="match status" value="1"/>
</dbReference>
<dbReference type="InterPro" id="IPR013341">
    <property type="entry name" value="Mandelate_racemase_N_dom"/>
</dbReference>
<feature type="domain" description="Mandelate racemase/muconate lactonizing enzyme C-terminal" evidence="8">
    <location>
        <begin position="131"/>
        <end position="222"/>
    </location>
</feature>
<name>A0A6I4IWD0_9SPHN</name>
<dbReference type="SUPFAM" id="SSF51604">
    <property type="entry name" value="Enolase C-terminal domain-like"/>
    <property type="match status" value="1"/>
</dbReference>
<dbReference type="SUPFAM" id="SSF54826">
    <property type="entry name" value="Enolase N-terminal domain-like"/>
    <property type="match status" value="1"/>
</dbReference>
<evidence type="ECO:0000313" key="9">
    <source>
        <dbReference type="EMBL" id="MVO76465.1"/>
    </source>
</evidence>
<dbReference type="GO" id="GO:0016855">
    <property type="term" value="F:racemase and epimerase activity, acting on amino acids and derivatives"/>
    <property type="evidence" value="ECO:0007669"/>
    <property type="project" value="UniProtKB-UniRule"/>
</dbReference>
<dbReference type="AlphaFoldDB" id="A0A6I4IWD0"/>
<dbReference type="GO" id="GO:0046872">
    <property type="term" value="F:metal ion binding"/>
    <property type="evidence" value="ECO:0007669"/>
    <property type="project" value="UniProtKB-KW"/>
</dbReference>
<organism evidence="9 10">
    <name type="scientific">Sphingomonas horti</name>
    <dbReference type="NCBI Taxonomy" id="2682842"/>
    <lineage>
        <taxon>Bacteria</taxon>
        <taxon>Pseudomonadati</taxon>
        <taxon>Pseudomonadota</taxon>
        <taxon>Alphaproteobacteria</taxon>
        <taxon>Sphingomonadales</taxon>
        <taxon>Sphingomonadaceae</taxon>
        <taxon>Sphingomonas</taxon>
    </lineage>
</organism>
<proteinExistence type="inferred from homology"/>